<dbReference type="GO" id="GO:0016597">
    <property type="term" value="F:amino acid binding"/>
    <property type="evidence" value="ECO:0007669"/>
    <property type="project" value="InterPro"/>
</dbReference>
<reference evidence="3" key="2">
    <citation type="journal article" date="2014" name="ISME J.">
        <title>Microbial stratification in low pH oxic and suboxic macroscopic growths along an acid mine drainage.</title>
        <authorList>
            <person name="Mendez-Garcia C."/>
            <person name="Mesa V."/>
            <person name="Sprenger R.R."/>
            <person name="Richter M."/>
            <person name="Diez M.S."/>
            <person name="Solano J."/>
            <person name="Bargiela R."/>
            <person name="Golyshina O.V."/>
            <person name="Manteca A."/>
            <person name="Ramos J.L."/>
            <person name="Gallego J.R."/>
            <person name="Llorente I."/>
            <person name="Martins Dos Santos V.A."/>
            <person name="Jensen O.N."/>
            <person name="Pelaez A.I."/>
            <person name="Sanchez J."/>
            <person name="Ferrer M."/>
        </authorList>
    </citation>
    <scope>NUCLEOTIDE SEQUENCE</scope>
</reference>
<dbReference type="InterPro" id="IPR002292">
    <property type="entry name" value="Orn/put_carbamltrans"/>
</dbReference>
<keyword evidence="1 3" id="KW-0808">Transferase</keyword>
<evidence type="ECO:0000259" key="2">
    <source>
        <dbReference type="Pfam" id="PF02729"/>
    </source>
</evidence>
<evidence type="ECO:0000256" key="1">
    <source>
        <dbReference type="ARBA" id="ARBA00022679"/>
    </source>
</evidence>
<proteinExistence type="predicted"/>
<dbReference type="GO" id="GO:0004585">
    <property type="term" value="F:ornithine carbamoyltransferase activity"/>
    <property type="evidence" value="ECO:0007669"/>
    <property type="project" value="TreeGrafter"/>
</dbReference>
<name>T0ZJ12_9ZZZZ</name>
<dbReference type="EC" id="2.1.3.-" evidence="3"/>
<dbReference type="Gene3D" id="3.40.50.1370">
    <property type="entry name" value="Aspartate/ornithine carbamoyltransferase"/>
    <property type="match status" value="1"/>
</dbReference>
<dbReference type="GO" id="GO:0042450">
    <property type="term" value="P:L-arginine biosynthetic process via ornithine"/>
    <property type="evidence" value="ECO:0007669"/>
    <property type="project" value="TreeGrafter"/>
</dbReference>
<dbReference type="InterPro" id="IPR006130">
    <property type="entry name" value="Asp/Orn_carbamoylTrfase"/>
</dbReference>
<dbReference type="EMBL" id="AUZX01015128">
    <property type="protein sequence ID" value="EQD29835.1"/>
    <property type="molecule type" value="Genomic_DNA"/>
</dbReference>
<evidence type="ECO:0000313" key="3">
    <source>
        <dbReference type="EMBL" id="EQD29835.1"/>
    </source>
</evidence>
<dbReference type="PROSITE" id="PS00097">
    <property type="entry name" value="CARBAMOYLTRANSFERASE"/>
    <property type="match status" value="1"/>
</dbReference>
<dbReference type="PANTHER" id="PTHR45753:SF3">
    <property type="entry name" value="ORNITHINE TRANSCARBAMYLASE, MITOCHONDRIAL"/>
    <property type="match status" value="1"/>
</dbReference>
<comment type="caution">
    <text evidence="3">The sequence shown here is derived from an EMBL/GenBank/DDBJ whole genome shotgun (WGS) entry which is preliminary data.</text>
</comment>
<accession>T0ZJ12</accession>
<reference evidence="3" key="1">
    <citation type="submission" date="2013-08" db="EMBL/GenBank/DDBJ databases">
        <authorList>
            <person name="Mendez C."/>
            <person name="Richter M."/>
            <person name="Ferrer M."/>
            <person name="Sanchez J."/>
        </authorList>
    </citation>
    <scope>NUCLEOTIDE SEQUENCE</scope>
</reference>
<feature type="non-terminal residue" evidence="3">
    <location>
        <position position="129"/>
    </location>
</feature>
<feature type="domain" description="Aspartate/ornithine carbamoyltransferase carbamoyl-P binding" evidence="2">
    <location>
        <begin position="2"/>
        <end position="129"/>
    </location>
</feature>
<dbReference type="PRINTS" id="PR00102">
    <property type="entry name" value="OTCASE"/>
</dbReference>
<organism evidence="3">
    <name type="scientific">mine drainage metagenome</name>
    <dbReference type="NCBI Taxonomy" id="410659"/>
    <lineage>
        <taxon>unclassified sequences</taxon>
        <taxon>metagenomes</taxon>
        <taxon>ecological metagenomes</taxon>
    </lineage>
</organism>
<protein>
    <submittedName>
        <fullName evidence="3">Ornithine carbamoyltransferase</fullName>
        <ecNumber evidence="3">2.1.3.-</ecNumber>
    </submittedName>
</protein>
<gene>
    <name evidence="3" type="ORF">B1A_20501</name>
</gene>
<dbReference type="InterPro" id="IPR036901">
    <property type="entry name" value="Asp/Orn_carbamoylTrfase_sf"/>
</dbReference>
<sequence>MISILDLRNDLEEVISLSLRVKRDRYSKRSEMEGRTVGLIFEKPSTRTRISLETAITQLGGHGIYLNPSDMQMGRGETVEDTAKVLSGFLDAITYRAFSHENVVKLAKHSSVPVINALDDVEHPLQVIA</sequence>
<dbReference type="InterPro" id="IPR006132">
    <property type="entry name" value="Asp/Orn_carbamoyltranf_P-bd"/>
</dbReference>
<dbReference type="PRINTS" id="PR00100">
    <property type="entry name" value="AOTCASE"/>
</dbReference>
<dbReference type="Pfam" id="PF02729">
    <property type="entry name" value="OTCace_N"/>
    <property type="match status" value="1"/>
</dbReference>
<dbReference type="SUPFAM" id="SSF53671">
    <property type="entry name" value="Aspartate/ornithine carbamoyltransferase"/>
    <property type="match status" value="1"/>
</dbReference>
<dbReference type="GO" id="GO:0019240">
    <property type="term" value="P:citrulline biosynthetic process"/>
    <property type="evidence" value="ECO:0007669"/>
    <property type="project" value="TreeGrafter"/>
</dbReference>
<dbReference type="PANTHER" id="PTHR45753">
    <property type="entry name" value="ORNITHINE CARBAMOYLTRANSFERASE, MITOCHONDRIAL"/>
    <property type="match status" value="1"/>
</dbReference>
<dbReference type="AlphaFoldDB" id="T0ZJ12"/>